<proteinExistence type="predicted"/>
<evidence type="ECO:0000313" key="3">
    <source>
        <dbReference type="Proteomes" id="UP000012073"/>
    </source>
</evidence>
<name>R7Q8X6_CHOCR</name>
<evidence type="ECO:0000256" key="1">
    <source>
        <dbReference type="SAM" id="MobiDB-lite"/>
    </source>
</evidence>
<feature type="region of interest" description="Disordered" evidence="1">
    <location>
        <begin position="555"/>
        <end position="579"/>
    </location>
</feature>
<dbReference type="GeneID" id="17321387"/>
<dbReference type="KEGG" id="ccp:CHC_T00002436001"/>
<reference evidence="3" key="1">
    <citation type="journal article" date="2013" name="Proc. Natl. Acad. Sci. U.S.A.">
        <title>Genome structure and metabolic features in the red seaweed Chondrus crispus shed light on evolution of the Archaeplastida.</title>
        <authorList>
            <person name="Collen J."/>
            <person name="Porcel B."/>
            <person name="Carre W."/>
            <person name="Ball S.G."/>
            <person name="Chaparro C."/>
            <person name="Tonon T."/>
            <person name="Barbeyron T."/>
            <person name="Michel G."/>
            <person name="Noel B."/>
            <person name="Valentin K."/>
            <person name="Elias M."/>
            <person name="Artiguenave F."/>
            <person name="Arun A."/>
            <person name="Aury J.M."/>
            <person name="Barbosa-Neto J.F."/>
            <person name="Bothwell J.H."/>
            <person name="Bouget F.Y."/>
            <person name="Brillet L."/>
            <person name="Cabello-Hurtado F."/>
            <person name="Capella-Gutierrez S."/>
            <person name="Charrier B."/>
            <person name="Cladiere L."/>
            <person name="Cock J.M."/>
            <person name="Coelho S.M."/>
            <person name="Colleoni C."/>
            <person name="Czjzek M."/>
            <person name="Da Silva C."/>
            <person name="Delage L."/>
            <person name="Denoeud F."/>
            <person name="Deschamps P."/>
            <person name="Dittami S.M."/>
            <person name="Gabaldon T."/>
            <person name="Gachon C.M."/>
            <person name="Groisillier A."/>
            <person name="Herve C."/>
            <person name="Jabbari K."/>
            <person name="Katinka M."/>
            <person name="Kloareg B."/>
            <person name="Kowalczyk N."/>
            <person name="Labadie K."/>
            <person name="Leblanc C."/>
            <person name="Lopez P.J."/>
            <person name="McLachlan D.H."/>
            <person name="Meslet-Cladiere L."/>
            <person name="Moustafa A."/>
            <person name="Nehr Z."/>
            <person name="Nyvall Collen P."/>
            <person name="Panaud O."/>
            <person name="Partensky F."/>
            <person name="Poulain J."/>
            <person name="Rensing S.A."/>
            <person name="Rousvoal S."/>
            <person name="Samson G."/>
            <person name="Symeonidi A."/>
            <person name="Weissenbach J."/>
            <person name="Zambounis A."/>
            <person name="Wincker P."/>
            <person name="Boyen C."/>
        </authorList>
    </citation>
    <scope>NUCLEOTIDE SEQUENCE [LARGE SCALE GENOMIC DNA]</scope>
    <source>
        <strain evidence="3">cv. Stackhouse</strain>
    </source>
</reference>
<dbReference type="EMBL" id="HG001660">
    <property type="protein sequence ID" value="CDF33851.1"/>
    <property type="molecule type" value="Genomic_DNA"/>
</dbReference>
<gene>
    <name evidence="2" type="ORF">CHC_T00002436001</name>
</gene>
<organism evidence="2 3">
    <name type="scientific">Chondrus crispus</name>
    <name type="common">Carrageen Irish moss</name>
    <name type="synonym">Polymorpha crispa</name>
    <dbReference type="NCBI Taxonomy" id="2769"/>
    <lineage>
        <taxon>Eukaryota</taxon>
        <taxon>Rhodophyta</taxon>
        <taxon>Florideophyceae</taxon>
        <taxon>Rhodymeniophycidae</taxon>
        <taxon>Gigartinales</taxon>
        <taxon>Gigartinaceae</taxon>
        <taxon>Chondrus</taxon>
    </lineage>
</organism>
<sequence length="1297" mass="141222">MSSLLAAVKGPLLSGNRDLPVMAIKTAVPSLHNWDGVRVFVSIIVDELAKMGVLRLELVVNFATLVYTLVKAVPTTARDIVQELLVPERSRFVAAETAVIGIMDILPREARQMAVASRNPRVKVAALASEGDDSSGWSSVFVTLRKTLVFGMSEERARGLDLARAIVRDADPEVVGELLSIMENSISGDLGDELAVGFLEIVTAAILRGIVSAEDASRTLERRIEKHCPSEMVKEVLDESDGTGQARGRQTLHIDVGLIWDHDPAAVAVVVSSAASLMLASRDVVSSEGISMGLLNVLCLVPVVCIPLYTAVEDCAMEFDTTFSAAKSSRGAKPRTKDIPPAILETSNRDLATAISSLAVAMSAIIGILNTSCSSLVSCQRVLDSRRHRPALRNATDQRVVWHVLERLMEFDRMFNALLLGYEVLQMKCANWKKIRRNGKPKAVPNEESGSDSASTAFGKARAIRSAVLTGIGTSIGVTRDSLEDMSHLNAKYPRLSLQAVLFSLVAVPDEEGIADIGNLVARKQTRDTELVRIDKLLLRQLLCLMIGRAMGKRGGRGKREAEAKMSRNPGAGSGMESDNLNSLKRIQQAINEVSALTSNFPYINMDIDKHENLFVFENEDFSDEENDEEEENDIAVIRWVCPTQEESTRCAEFVRSSTNLATQNQWGSPKHHIGICAEVLHSPAFASFLLDRAATYVAVARSGRGTGVEDSYLSNVVTVAGFALGCLNALLRVLPSCALSGSYPRSSEWCLNASVGKDVKAFFEGMDRHLITGVPEVTEDILKDWFKASGGCGQRVIRTICWISENSIDAAVSALALESLLIVAELGCFRPGLARNSILSSLATVYEYDSDYLWSSDDLSILFQEPYGEWSLRRRGDPSTTMAFIAESAASTSEPAPWVIPLSKGLKKQKKMNRYRLHMFFEAMNVSNALLEASGWIREIAIAMLCTNDDEKDTPSSTGKVSFYAEMGMDVVDSRVSSRHDSSRCTTLLETTGFTEVMATLLQLVQTSLHSLALPEGFNIDDALSFRSNPVAQWQSAVSILCGILRLNIMCRESLSTRDDAGEVDDGPSGPDHDFDHYIISSASSVMQLVCTRLAELHAWCLDADYVTDIPKLSDAVIEGFEKFVGSAALAVSYCSDLCGQLKCEYSSFATRSTDGAKERIPSKRKTFGEEHVSRARRIIPRLSSQCDSVTRETSKLANLMGFRTKKALFKLAPPPLEDDPGLCFGVGLDLKDGGDIDCEDVDVKIGNVDTSTSDICNTKIVKSAATDGDVTMHTHGAANEIVTGPQAKPVTIRFK</sequence>
<evidence type="ECO:0000313" key="2">
    <source>
        <dbReference type="EMBL" id="CDF33851.1"/>
    </source>
</evidence>
<dbReference type="Gramene" id="CDF33851">
    <property type="protein sequence ID" value="CDF33851"/>
    <property type="gene ID" value="CHC_T00002436001"/>
</dbReference>
<keyword evidence="3" id="KW-1185">Reference proteome</keyword>
<dbReference type="RefSeq" id="XP_005713670.1">
    <property type="nucleotide sequence ID" value="XM_005713613.1"/>
</dbReference>
<dbReference type="Proteomes" id="UP000012073">
    <property type="component" value="Unassembled WGS sequence"/>
</dbReference>
<protein>
    <submittedName>
        <fullName evidence="2">Uncharacterized protein</fullName>
    </submittedName>
</protein>
<accession>R7Q8X6</accession>
<dbReference type="OrthoDB" id="5274at2759"/>